<sequence length="251" mass="29082">MAELYFDYCVAFIDILGFKSMTSDFEKIKEMQTTLNEAIDLMKNYNPIHNSLKSMEENSHIISMQGADSMFFMFPHNFTNVYLVIRRLCIMQFKLATKGVYLRGAITSGAMYIDEDNSVFFGEAWNKAVLSEKNAVSPRIILENSLVIELKDRFKAMNEGIMEFALDDDGVYSLSSYGIYPVLESGIDQSKILYTSIFNYLEKNIEQNKHNQSILQKYLWILKQIKHDHNKNMEGRTEEIITQILNLLLNI</sequence>
<evidence type="ECO:0000313" key="1">
    <source>
        <dbReference type="EMBL" id="SMC81770.1"/>
    </source>
</evidence>
<dbReference type="STRING" id="1122930.SAMN02745168_2624"/>
<dbReference type="AlphaFoldDB" id="A0A1W2C9D0"/>
<dbReference type="EMBL" id="FWXW01000008">
    <property type="protein sequence ID" value="SMC81770.1"/>
    <property type="molecule type" value="Genomic_DNA"/>
</dbReference>
<accession>A0A1W2C9D0</accession>
<evidence type="ECO:0008006" key="3">
    <source>
        <dbReference type="Google" id="ProtNLM"/>
    </source>
</evidence>
<dbReference type="RefSeq" id="WP_084235301.1">
    <property type="nucleotide sequence ID" value="NZ_FWXW01000008.1"/>
</dbReference>
<organism evidence="1 2">
    <name type="scientific">Papillibacter cinnamivorans DSM 12816</name>
    <dbReference type="NCBI Taxonomy" id="1122930"/>
    <lineage>
        <taxon>Bacteria</taxon>
        <taxon>Bacillati</taxon>
        <taxon>Bacillota</taxon>
        <taxon>Clostridia</taxon>
        <taxon>Eubacteriales</taxon>
        <taxon>Oscillospiraceae</taxon>
        <taxon>Papillibacter</taxon>
    </lineage>
</organism>
<name>A0A1W2C9D0_9FIRM</name>
<dbReference type="Proteomes" id="UP000192790">
    <property type="component" value="Unassembled WGS sequence"/>
</dbReference>
<proteinExistence type="predicted"/>
<protein>
    <recommendedName>
        <fullName evidence="3">Guanylate cyclase domain-containing protein</fullName>
    </recommendedName>
</protein>
<gene>
    <name evidence="1" type="ORF">SAMN02745168_2624</name>
</gene>
<evidence type="ECO:0000313" key="2">
    <source>
        <dbReference type="Proteomes" id="UP000192790"/>
    </source>
</evidence>
<dbReference type="OrthoDB" id="254488at2"/>
<reference evidence="1 2" key="1">
    <citation type="submission" date="2017-04" db="EMBL/GenBank/DDBJ databases">
        <authorList>
            <person name="Afonso C.L."/>
            <person name="Miller P.J."/>
            <person name="Scott M.A."/>
            <person name="Spackman E."/>
            <person name="Goraichik I."/>
            <person name="Dimitrov K.M."/>
            <person name="Suarez D.L."/>
            <person name="Swayne D.E."/>
        </authorList>
    </citation>
    <scope>NUCLEOTIDE SEQUENCE [LARGE SCALE GENOMIC DNA]</scope>
    <source>
        <strain evidence="1 2">DSM 12816</strain>
    </source>
</reference>
<keyword evidence="2" id="KW-1185">Reference proteome</keyword>